<evidence type="ECO:0000256" key="1">
    <source>
        <dbReference type="SAM" id="MobiDB-lite"/>
    </source>
</evidence>
<organism evidence="2 3">
    <name type="scientific">Pedococcus badiiscoriae</name>
    <dbReference type="NCBI Taxonomy" id="642776"/>
    <lineage>
        <taxon>Bacteria</taxon>
        <taxon>Bacillati</taxon>
        <taxon>Actinomycetota</taxon>
        <taxon>Actinomycetes</taxon>
        <taxon>Micrococcales</taxon>
        <taxon>Intrasporangiaceae</taxon>
        <taxon>Pedococcus</taxon>
    </lineage>
</organism>
<dbReference type="RefSeq" id="WP_179420254.1">
    <property type="nucleotide sequence ID" value="NZ_JACCAB010000001.1"/>
</dbReference>
<feature type="compositionally biased region" description="Pro residues" evidence="1">
    <location>
        <begin position="9"/>
        <end position="19"/>
    </location>
</feature>
<dbReference type="AlphaFoldDB" id="A0A852WAL4"/>
<gene>
    <name evidence="2" type="ORF">BJ986_000147</name>
</gene>
<accession>A0A852WAL4</accession>
<dbReference type="Proteomes" id="UP000573599">
    <property type="component" value="Unassembled WGS sequence"/>
</dbReference>
<protein>
    <submittedName>
        <fullName evidence="2">Nucleotide-binding universal stress UspA family protein</fullName>
    </submittedName>
</protein>
<dbReference type="SUPFAM" id="SSF52402">
    <property type="entry name" value="Adenine nucleotide alpha hydrolases-like"/>
    <property type="match status" value="1"/>
</dbReference>
<proteinExistence type="predicted"/>
<feature type="region of interest" description="Disordered" evidence="1">
    <location>
        <begin position="1"/>
        <end position="20"/>
    </location>
</feature>
<dbReference type="Gene3D" id="3.40.50.12370">
    <property type="match status" value="1"/>
</dbReference>
<evidence type="ECO:0000313" key="2">
    <source>
        <dbReference type="EMBL" id="NYG05660.1"/>
    </source>
</evidence>
<dbReference type="EMBL" id="JACCAB010000001">
    <property type="protein sequence ID" value="NYG05660.1"/>
    <property type="molecule type" value="Genomic_DNA"/>
</dbReference>
<evidence type="ECO:0000313" key="3">
    <source>
        <dbReference type="Proteomes" id="UP000573599"/>
    </source>
</evidence>
<comment type="caution">
    <text evidence="2">The sequence shown here is derived from an EMBL/GenBank/DDBJ whole genome shotgun (WGS) entry which is preliminary data.</text>
</comment>
<keyword evidence="3" id="KW-1185">Reference proteome</keyword>
<reference evidence="2 3" key="1">
    <citation type="submission" date="2020-07" db="EMBL/GenBank/DDBJ databases">
        <title>Sequencing the genomes of 1000 actinobacteria strains.</title>
        <authorList>
            <person name="Klenk H.-P."/>
        </authorList>
    </citation>
    <scope>NUCLEOTIDE SEQUENCE [LARGE SCALE GENOMIC DNA]</scope>
    <source>
        <strain evidence="2 3">DSM 23987</strain>
    </source>
</reference>
<sequence length="145" mass="14840">MTTTSQSPQRPPSARPLTPPEVVAGIVNDGSAAAVAQAAVGLARELGGRVRFVQVLPDGLDDQERADAEAATFGAALRALHGQPRVQATFEAPSGDPRELLVHRSRLAKALVVGQDKPGGGAQPAVAAYCQANSGCRVLVVPGTD</sequence>
<name>A0A852WAL4_9MICO</name>